<proteinExistence type="inferred from homology"/>
<evidence type="ECO:0000313" key="12">
    <source>
        <dbReference type="EMBL" id="CAF3691515.1"/>
    </source>
</evidence>
<dbReference type="GO" id="GO:0022841">
    <property type="term" value="F:potassium ion leak channel activity"/>
    <property type="evidence" value="ECO:0007669"/>
    <property type="project" value="TreeGrafter"/>
</dbReference>
<dbReference type="SUPFAM" id="SSF81324">
    <property type="entry name" value="Voltage-gated potassium channels"/>
    <property type="match status" value="2"/>
</dbReference>
<evidence type="ECO:0000256" key="8">
    <source>
        <dbReference type="RuleBase" id="RU003857"/>
    </source>
</evidence>
<keyword evidence="4 10" id="KW-1133">Transmembrane helix</keyword>
<protein>
    <recommendedName>
        <fullName evidence="11">Potassium channel domain-containing protein</fullName>
    </recommendedName>
</protein>
<evidence type="ECO:0000313" key="13">
    <source>
        <dbReference type="EMBL" id="CAF4601980.1"/>
    </source>
</evidence>
<evidence type="ECO:0000256" key="7">
    <source>
        <dbReference type="ARBA" id="ARBA00023303"/>
    </source>
</evidence>
<keyword evidence="2 8" id="KW-0813">Transport</keyword>
<feature type="region of interest" description="Disordered" evidence="9">
    <location>
        <begin position="462"/>
        <end position="545"/>
    </location>
</feature>
<sequence length="759" mass="86407">METTAYLHRVDSSSSARVVIVRHSNVKERPITSINSENNLQQPLTIVRPILTVKKTQKSPFNMRRRKAKDPSLIEDQRICTKENCLSCCKKFTAFMFSRVGLFFVMIGYVALGGWLFQGLEARNEQDMRRSMSEKLNSTLYKLWDEILRVNSYPYHDKRGNFTLYATEELEKFEATVIQQVQQGFDGRTRPGADPDWNYFGAILYAVTLVSTIGYGHITTKTVAGKIATVLYSAFGVPLMMLFVANIGSTMAKLFAFVFSRIKIIFCCRWRNKNKRVSLKKTPQQDDKETTIKIDEQQITKKSNLKQTKADQELLEKVTTDGSLKLYLPAQTDSSSNLPSQTNEISTSDTKRLPADIRLNMLTGAPTTMNKSRSLASSTNTVEERSKDALDRINELIRKNSVLDTDNTDNNEVCNDDDRLLTSTNQDRRHQLHNISSIEFYINETNKLTNNLESSLDDESIIKPEPEKSDNANIKQSTIPETTTTTSHDNTENSLIAKEIPKPKTTKQKLKRSKSESTHNRKSTSKISNEAEESPTINNNETTKSSRRRFFLCKTKKNSTDEINQNDSLEQVSTKIINDPSRKLARKSQSFDERLSFFPSPPDYEESTAQEIIPSPAVTWKPDNELYSAKATYDFPKMTHMEDDDEEYYEDEQMTVPLLVTVFVIPLYLTLGAILFNIWERWGFLNSFYFCFTTLTTIGFGDFVPGSSITVLAAKEKLICASLYILLGLVLIAMCFNLMKEQLSQKVKKIAGKWGILET</sequence>
<evidence type="ECO:0000256" key="5">
    <source>
        <dbReference type="ARBA" id="ARBA00023065"/>
    </source>
</evidence>
<evidence type="ECO:0000313" key="14">
    <source>
        <dbReference type="Proteomes" id="UP000663865"/>
    </source>
</evidence>
<dbReference type="InterPro" id="IPR003280">
    <property type="entry name" value="2pore_dom_K_chnl"/>
</dbReference>
<evidence type="ECO:0000256" key="1">
    <source>
        <dbReference type="ARBA" id="ARBA00004141"/>
    </source>
</evidence>
<dbReference type="GO" id="GO:0005886">
    <property type="term" value="C:plasma membrane"/>
    <property type="evidence" value="ECO:0007669"/>
    <property type="project" value="TreeGrafter"/>
</dbReference>
<dbReference type="Gene3D" id="1.10.287.70">
    <property type="match status" value="2"/>
</dbReference>
<dbReference type="EMBL" id="CAJOBS010000561">
    <property type="protein sequence ID" value="CAF4601980.1"/>
    <property type="molecule type" value="Genomic_DNA"/>
</dbReference>
<organism evidence="12 14">
    <name type="scientific">Rotaria socialis</name>
    <dbReference type="NCBI Taxonomy" id="392032"/>
    <lineage>
        <taxon>Eukaryota</taxon>
        <taxon>Metazoa</taxon>
        <taxon>Spiralia</taxon>
        <taxon>Gnathifera</taxon>
        <taxon>Rotifera</taxon>
        <taxon>Eurotatoria</taxon>
        <taxon>Bdelloidea</taxon>
        <taxon>Philodinida</taxon>
        <taxon>Philodinidae</taxon>
        <taxon>Rotaria</taxon>
    </lineage>
</organism>
<evidence type="ECO:0000256" key="2">
    <source>
        <dbReference type="ARBA" id="ARBA00022448"/>
    </source>
</evidence>
<dbReference type="GO" id="GO:0015271">
    <property type="term" value="F:outward rectifier potassium channel activity"/>
    <property type="evidence" value="ECO:0007669"/>
    <property type="project" value="TreeGrafter"/>
</dbReference>
<dbReference type="AlphaFoldDB" id="A0A818UCP0"/>
<keyword evidence="3 8" id="KW-0812">Transmembrane</keyword>
<keyword evidence="5 8" id="KW-0406">Ion transport</keyword>
<comment type="similarity">
    <text evidence="8">Belongs to the two pore domain potassium channel (TC 1.A.1.8) family.</text>
</comment>
<evidence type="ECO:0000259" key="11">
    <source>
        <dbReference type="Pfam" id="PF07885"/>
    </source>
</evidence>
<feature type="compositionally biased region" description="Polar residues" evidence="9">
    <location>
        <begin position="471"/>
        <end position="481"/>
    </location>
</feature>
<feature type="transmembrane region" description="Helical" evidence="10">
    <location>
        <begin position="197"/>
        <end position="218"/>
    </location>
</feature>
<feature type="domain" description="Potassium channel" evidence="11">
    <location>
        <begin position="196"/>
        <end position="252"/>
    </location>
</feature>
<feature type="region of interest" description="Disordered" evidence="9">
    <location>
        <begin position="330"/>
        <end position="352"/>
    </location>
</feature>
<evidence type="ECO:0000256" key="4">
    <source>
        <dbReference type="ARBA" id="ARBA00022989"/>
    </source>
</evidence>
<keyword evidence="6 10" id="KW-0472">Membrane</keyword>
<feature type="compositionally biased region" description="Polar residues" evidence="9">
    <location>
        <begin position="331"/>
        <end position="348"/>
    </location>
</feature>
<dbReference type="InterPro" id="IPR013099">
    <property type="entry name" value="K_chnl_dom"/>
</dbReference>
<feature type="transmembrane region" description="Helical" evidence="10">
    <location>
        <begin position="658"/>
        <end position="679"/>
    </location>
</feature>
<dbReference type="GO" id="GO:0030322">
    <property type="term" value="P:stabilization of membrane potential"/>
    <property type="evidence" value="ECO:0007669"/>
    <property type="project" value="TreeGrafter"/>
</dbReference>
<feature type="domain" description="Potassium channel" evidence="11">
    <location>
        <begin position="665"/>
        <end position="743"/>
    </location>
</feature>
<feature type="transmembrane region" description="Helical" evidence="10">
    <location>
        <begin position="100"/>
        <end position="118"/>
    </location>
</feature>
<dbReference type="PANTHER" id="PTHR11003">
    <property type="entry name" value="POTASSIUM CHANNEL, SUBFAMILY K"/>
    <property type="match status" value="1"/>
</dbReference>
<feature type="transmembrane region" description="Helical" evidence="10">
    <location>
        <begin position="718"/>
        <end position="739"/>
    </location>
</feature>
<name>A0A818UCP0_9BILA</name>
<keyword evidence="7 8" id="KW-0407">Ion channel</keyword>
<evidence type="ECO:0000256" key="9">
    <source>
        <dbReference type="SAM" id="MobiDB-lite"/>
    </source>
</evidence>
<evidence type="ECO:0000256" key="10">
    <source>
        <dbReference type="SAM" id="Phobius"/>
    </source>
</evidence>
<dbReference type="Proteomes" id="UP000663838">
    <property type="component" value="Unassembled WGS sequence"/>
</dbReference>
<reference evidence="12" key="1">
    <citation type="submission" date="2021-02" db="EMBL/GenBank/DDBJ databases">
        <authorList>
            <person name="Nowell W R."/>
        </authorList>
    </citation>
    <scope>NUCLEOTIDE SEQUENCE</scope>
</reference>
<dbReference type="PRINTS" id="PR01333">
    <property type="entry name" value="2POREKCHANEL"/>
</dbReference>
<dbReference type="Proteomes" id="UP000663865">
    <property type="component" value="Unassembled WGS sequence"/>
</dbReference>
<comment type="subcellular location">
    <subcellularLocation>
        <location evidence="1">Membrane</location>
        <topology evidence="1">Multi-pass membrane protein</topology>
    </subcellularLocation>
</comment>
<comment type="caution">
    <text evidence="12">The sequence shown here is derived from an EMBL/GenBank/DDBJ whole genome shotgun (WGS) entry which is preliminary data.</text>
</comment>
<evidence type="ECO:0000256" key="6">
    <source>
        <dbReference type="ARBA" id="ARBA00023136"/>
    </source>
</evidence>
<gene>
    <name evidence="12" type="ORF">KIK155_LOCUS26026</name>
    <name evidence="13" type="ORF">TOA249_LOCUS10664</name>
</gene>
<feature type="transmembrane region" description="Helical" evidence="10">
    <location>
        <begin position="685"/>
        <end position="706"/>
    </location>
</feature>
<dbReference type="EMBL" id="CAJNYV010004736">
    <property type="protein sequence ID" value="CAF3691515.1"/>
    <property type="molecule type" value="Genomic_DNA"/>
</dbReference>
<dbReference type="PANTHER" id="PTHR11003:SF334">
    <property type="entry name" value="FI03418P"/>
    <property type="match status" value="1"/>
</dbReference>
<feature type="transmembrane region" description="Helical" evidence="10">
    <location>
        <begin position="230"/>
        <end position="248"/>
    </location>
</feature>
<accession>A0A818UCP0</accession>
<evidence type="ECO:0000256" key="3">
    <source>
        <dbReference type="ARBA" id="ARBA00022692"/>
    </source>
</evidence>
<dbReference type="Pfam" id="PF07885">
    <property type="entry name" value="Ion_trans_2"/>
    <property type="match status" value="2"/>
</dbReference>